<accession>D7G2R4</accession>
<reference evidence="3 4" key="1">
    <citation type="journal article" date="2010" name="Nature">
        <title>The Ectocarpus genome and the independent evolution of multicellularity in brown algae.</title>
        <authorList>
            <person name="Cock J.M."/>
            <person name="Sterck L."/>
            <person name="Rouze P."/>
            <person name="Scornet D."/>
            <person name="Allen A.E."/>
            <person name="Amoutzias G."/>
            <person name="Anthouard V."/>
            <person name="Artiguenave F."/>
            <person name="Aury J.M."/>
            <person name="Badger J.H."/>
            <person name="Beszteri B."/>
            <person name="Billiau K."/>
            <person name="Bonnet E."/>
            <person name="Bothwell J.H."/>
            <person name="Bowler C."/>
            <person name="Boyen C."/>
            <person name="Brownlee C."/>
            <person name="Carrano C.J."/>
            <person name="Charrier B."/>
            <person name="Cho G.Y."/>
            <person name="Coelho S.M."/>
            <person name="Collen J."/>
            <person name="Corre E."/>
            <person name="Da Silva C."/>
            <person name="Delage L."/>
            <person name="Delaroque N."/>
            <person name="Dittami S.M."/>
            <person name="Doulbeau S."/>
            <person name="Elias M."/>
            <person name="Farnham G."/>
            <person name="Gachon C.M."/>
            <person name="Gschloessl B."/>
            <person name="Heesch S."/>
            <person name="Jabbari K."/>
            <person name="Jubin C."/>
            <person name="Kawai H."/>
            <person name="Kimura K."/>
            <person name="Kloareg B."/>
            <person name="Kupper F.C."/>
            <person name="Lang D."/>
            <person name="Le Bail A."/>
            <person name="Leblanc C."/>
            <person name="Lerouge P."/>
            <person name="Lohr M."/>
            <person name="Lopez P.J."/>
            <person name="Martens C."/>
            <person name="Maumus F."/>
            <person name="Michel G."/>
            <person name="Miranda-Saavedra D."/>
            <person name="Morales J."/>
            <person name="Moreau H."/>
            <person name="Motomura T."/>
            <person name="Nagasato C."/>
            <person name="Napoli C.A."/>
            <person name="Nelson D.R."/>
            <person name="Nyvall-Collen P."/>
            <person name="Peters A.F."/>
            <person name="Pommier C."/>
            <person name="Potin P."/>
            <person name="Poulain J."/>
            <person name="Quesneville H."/>
            <person name="Read B."/>
            <person name="Rensing S.A."/>
            <person name="Ritter A."/>
            <person name="Rousvoal S."/>
            <person name="Samanta M."/>
            <person name="Samson G."/>
            <person name="Schroeder D.C."/>
            <person name="Segurens B."/>
            <person name="Strittmatter M."/>
            <person name="Tonon T."/>
            <person name="Tregear J.W."/>
            <person name="Valentin K."/>
            <person name="von Dassow P."/>
            <person name="Yamagishi T."/>
            <person name="Van de Peer Y."/>
            <person name="Wincker P."/>
        </authorList>
    </citation>
    <scope>NUCLEOTIDE SEQUENCE [LARGE SCALE GENOMIC DNA]</scope>
    <source>
        <strain evidence="4">Ec32 / CCAP1310/4</strain>
    </source>
</reference>
<feature type="transmembrane region" description="Helical" evidence="2">
    <location>
        <begin position="126"/>
        <end position="143"/>
    </location>
</feature>
<gene>
    <name evidence="3" type="ORF">Esi_0048_0116</name>
</gene>
<protein>
    <submittedName>
        <fullName evidence="3">Uncharacterized protein</fullName>
    </submittedName>
</protein>
<feature type="transmembrane region" description="Helical" evidence="2">
    <location>
        <begin position="264"/>
        <end position="283"/>
    </location>
</feature>
<dbReference type="eggNOG" id="ENOG502S0M2">
    <property type="taxonomic scope" value="Eukaryota"/>
</dbReference>
<keyword evidence="4" id="KW-1185">Reference proteome</keyword>
<name>D7G2R4_ECTSI</name>
<evidence type="ECO:0000313" key="3">
    <source>
        <dbReference type="EMBL" id="CBJ26889.1"/>
    </source>
</evidence>
<organism evidence="3 4">
    <name type="scientific">Ectocarpus siliculosus</name>
    <name type="common">Brown alga</name>
    <name type="synonym">Conferva siliculosa</name>
    <dbReference type="NCBI Taxonomy" id="2880"/>
    <lineage>
        <taxon>Eukaryota</taxon>
        <taxon>Sar</taxon>
        <taxon>Stramenopiles</taxon>
        <taxon>Ochrophyta</taxon>
        <taxon>PX clade</taxon>
        <taxon>Phaeophyceae</taxon>
        <taxon>Ectocarpales</taxon>
        <taxon>Ectocarpaceae</taxon>
        <taxon>Ectocarpus</taxon>
    </lineage>
</organism>
<feature type="transmembrane region" description="Helical" evidence="2">
    <location>
        <begin position="149"/>
        <end position="165"/>
    </location>
</feature>
<evidence type="ECO:0000256" key="2">
    <source>
        <dbReference type="SAM" id="Phobius"/>
    </source>
</evidence>
<feature type="compositionally biased region" description="Gly residues" evidence="1">
    <location>
        <begin position="92"/>
        <end position="102"/>
    </location>
</feature>
<feature type="transmembrane region" description="Helical" evidence="2">
    <location>
        <begin position="310"/>
        <end position="330"/>
    </location>
</feature>
<feature type="transmembrane region" description="Helical" evidence="2">
    <location>
        <begin position="37"/>
        <end position="58"/>
    </location>
</feature>
<keyword evidence="2" id="KW-1133">Transmembrane helix</keyword>
<evidence type="ECO:0000256" key="1">
    <source>
        <dbReference type="SAM" id="MobiDB-lite"/>
    </source>
</evidence>
<dbReference type="OrthoDB" id="149075at2759"/>
<dbReference type="Proteomes" id="UP000002630">
    <property type="component" value="Linkage Group LG23"/>
</dbReference>
<proteinExistence type="predicted"/>
<feature type="region of interest" description="Disordered" evidence="1">
    <location>
        <begin position="68"/>
        <end position="116"/>
    </location>
</feature>
<dbReference type="InParanoid" id="D7G2R4"/>
<sequence>MNEEQFESVEQEGVCDDIPDLDWLLSAPPEPINISSFNGPTVLAILVISATALVVDFAKFRAAELKSTGRSDPAAAPQERGREHAQVPNGLDGHGGDGGGGAVAPPERLSRASGSSAENRVHRKRACVLAWWIVGALICHRLGSMTLARVFATIGSLVACLPHLLRSSKYRRDRGLGCLLETGDKRRPLTDMLVWTSFVYCLPSVYGLYAHQYGIAGLQLMTTIGSTLFHLTRETKFFNLDNVFATSLLSTTAWSLYLGVTHGVWWYVVVIGLGGPFAIFCIVRCGMPGLVCRHPAGSGLCRRSNPEYDFFHMLWHLSSGLGTLITIHFFEVYFPAEEAGGGWFYFFPDVPVVPTVALALSALINLYGNRVGVMPLE</sequence>
<dbReference type="EMBL" id="FN649748">
    <property type="protein sequence ID" value="CBJ26889.1"/>
    <property type="molecule type" value="Genomic_DNA"/>
</dbReference>
<feature type="transmembrane region" description="Helical" evidence="2">
    <location>
        <begin position="342"/>
        <end position="367"/>
    </location>
</feature>
<keyword evidence="2" id="KW-0472">Membrane</keyword>
<evidence type="ECO:0000313" key="4">
    <source>
        <dbReference type="Proteomes" id="UP000002630"/>
    </source>
</evidence>
<keyword evidence="2" id="KW-0812">Transmembrane</keyword>
<feature type="transmembrane region" description="Helical" evidence="2">
    <location>
        <begin position="192"/>
        <end position="209"/>
    </location>
</feature>
<dbReference type="AlphaFoldDB" id="D7G2R4"/>
<dbReference type="EMBL" id="FN648685">
    <property type="protein sequence ID" value="CBJ26889.1"/>
    <property type="molecule type" value="Genomic_DNA"/>
</dbReference>